<dbReference type="CDD" id="cd01400">
    <property type="entry name" value="6PGL"/>
    <property type="match status" value="1"/>
</dbReference>
<dbReference type="Proteomes" id="UP000239366">
    <property type="component" value="Unassembled WGS sequence"/>
</dbReference>
<dbReference type="PANTHER" id="PTHR11054:SF0">
    <property type="entry name" value="6-PHOSPHOGLUCONOLACTONASE"/>
    <property type="match status" value="1"/>
</dbReference>
<sequence length="240" mass="27156">MFRNRAVFADKEELAEAFAAYLIQRIRSKREGFHLCLSGGSTPGLTFEILAANYKQAVAWNDVHWYWGDERCVAPEDKESNYGMTQEKLLSRIGVDPEKVHRIQGEDDPAGEALRYGVLLDDTLPKKNFLPSFDLLMLGLGDDGHTASIFPHEIDLWEADDYCVVAEHPKSGQKRISLNGALINNAEEVCFLVAGEQKSEVIADLYFRKVGYDEYPSHLVRPTNGQLQWFLDRDAADYLP</sequence>
<comment type="catalytic activity">
    <reaction evidence="1 7">
        <text>6-phospho-D-glucono-1,5-lactone + H2O = 6-phospho-D-gluconate + H(+)</text>
        <dbReference type="Rhea" id="RHEA:12556"/>
        <dbReference type="ChEBI" id="CHEBI:15377"/>
        <dbReference type="ChEBI" id="CHEBI:15378"/>
        <dbReference type="ChEBI" id="CHEBI:57955"/>
        <dbReference type="ChEBI" id="CHEBI:58759"/>
        <dbReference type="EC" id="3.1.1.31"/>
    </reaction>
</comment>
<dbReference type="AlphaFoldDB" id="A0A2S7T4E7"/>
<evidence type="ECO:0000256" key="4">
    <source>
        <dbReference type="ARBA" id="ARBA00010662"/>
    </source>
</evidence>
<dbReference type="GO" id="GO:0017057">
    <property type="term" value="F:6-phosphogluconolactonase activity"/>
    <property type="evidence" value="ECO:0007669"/>
    <property type="project" value="UniProtKB-UniRule"/>
</dbReference>
<dbReference type="InterPro" id="IPR037171">
    <property type="entry name" value="NagB/RpiA_transferase-like"/>
</dbReference>
<dbReference type="InterPro" id="IPR039104">
    <property type="entry name" value="6PGL"/>
</dbReference>
<evidence type="ECO:0000256" key="3">
    <source>
        <dbReference type="ARBA" id="ARBA00004961"/>
    </source>
</evidence>
<comment type="similarity">
    <text evidence="4 7">Belongs to the glucosamine/galactosamine-6-phosphate isomerase family. 6-phosphogluconolactonase subfamily.</text>
</comment>
<reference evidence="10" key="1">
    <citation type="submission" date="2016-11" db="EMBL/GenBank/DDBJ databases">
        <title>Trade-off between light-utilization and light-protection in marine flavobacteria.</title>
        <authorList>
            <person name="Kumagai Y."/>
            <person name="Yoshizawa S."/>
            <person name="Kogure K."/>
        </authorList>
    </citation>
    <scope>NUCLEOTIDE SEQUENCE [LARGE SCALE GENOMIC DNA]</scope>
    <source>
        <strain evidence="10">SG-18</strain>
    </source>
</reference>
<evidence type="ECO:0000313" key="10">
    <source>
        <dbReference type="Proteomes" id="UP000239366"/>
    </source>
</evidence>
<comment type="pathway">
    <text evidence="3 7">Carbohydrate degradation; pentose phosphate pathway; D-ribulose 5-phosphate from D-glucose 6-phosphate (oxidative stage): step 2/3.</text>
</comment>
<gene>
    <name evidence="7" type="primary">pgl</name>
    <name evidence="9" type="ORF">BST99_02785</name>
</gene>
<comment type="function">
    <text evidence="2 7">Hydrolysis of 6-phosphogluconolactone to 6-phosphogluconate.</text>
</comment>
<evidence type="ECO:0000259" key="8">
    <source>
        <dbReference type="Pfam" id="PF01182"/>
    </source>
</evidence>
<accession>A0A2S7T4E7</accession>
<evidence type="ECO:0000256" key="1">
    <source>
        <dbReference type="ARBA" id="ARBA00000832"/>
    </source>
</evidence>
<dbReference type="OrthoDB" id="9810967at2"/>
<name>A0A2S7T4E7_9FLAO</name>
<evidence type="ECO:0000256" key="6">
    <source>
        <dbReference type="ARBA" id="ARBA00020337"/>
    </source>
</evidence>
<keyword evidence="7" id="KW-0378">Hydrolase</keyword>
<dbReference type="PANTHER" id="PTHR11054">
    <property type="entry name" value="6-PHOSPHOGLUCONOLACTONASE"/>
    <property type="match status" value="1"/>
</dbReference>
<dbReference type="EC" id="3.1.1.31" evidence="5 7"/>
<dbReference type="Gene3D" id="3.40.50.1360">
    <property type="match status" value="1"/>
</dbReference>
<evidence type="ECO:0000256" key="5">
    <source>
        <dbReference type="ARBA" id="ARBA00013198"/>
    </source>
</evidence>
<feature type="domain" description="Glucosamine/galactosamine-6-phosphate isomerase" evidence="8">
    <location>
        <begin position="10"/>
        <end position="229"/>
    </location>
</feature>
<protein>
    <recommendedName>
        <fullName evidence="6 7">6-phosphogluconolactonase</fullName>
        <shortName evidence="7">6PGL</shortName>
        <ecNumber evidence="5 7">3.1.1.31</ecNumber>
    </recommendedName>
</protein>
<dbReference type="InterPro" id="IPR006148">
    <property type="entry name" value="Glc/Gal-6P_isomerase"/>
</dbReference>
<dbReference type="InterPro" id="IPR005900">
    <property type="entry name" value="6-phosphogluconolactonase_DevB"/>
</dbReference>
<dbReference type="GO" id="GO:0006098">
    <property type="term" value="P:pentose-phosphate shunt"/>
    <property type="evidence" value="ECO:0007669"/>
    <property type="project" value="UniProtKB-UniPathway"/>
</dbReference>
<keyword evidence="10" id="KW-1185">Reference proteome</keyword>
<dbReference type="Pfam" id="PF01182">
    <property type="entry name" value="Glucosamine_iso"/>
    <property type="match status" value="1"/>
</dbReference>
<dbReference type="GO" id="GO:0005975">
    <property type="term" value="P:carbohydrate metabolic process"/>
    <property type="evidence" value="ECO:0007669"/>
    <property type="project" value="UniProtKB-UniRule"/>
</dbReference>
<organism evidence="9 10">
    <name type="scientific">Aureicoccus marinus</name>
    <dbReference type="NCBI Taxonomy" id="754435"/>
    <lineage>
        <taxon>Bacteria</taxon>
        <taxon>Pseudomonadati</taxon>
        <taxon>Bacteroidota</taxon>
        <taxon>Flavobacteriia</taxon>
        <taxon>Flavobacteriales</taxon>
        <taxon>Flavobacteriaceae</taxon>
        <taxon>Aureicoccus</taxon>
    </lineage>
</organism>
<evidence type="ECO:0000256" key="7">
    <source>
        <dbReference type="RuleBase" id="RU365095"/>
    </source>
</evidence>
<evidence type="ECO:0000256" key="2">
    <source>
        <dbReference type="ARBA" id="ARBA00002681"/>
    </source>
</evidence>
<proteinExistence type="inferred from homology"/>
<comment type="caution">
    <text evidence="9">The sequence shown here is derived from an EMBL/GenBank/DDBJ whole genome shotgun (WGS) entry which is preliminary data.</text>
</comment>
<dbReference type="EMBL" id="MQVX01000001">
    <property type="protein sequence ID" value="PQJ14800.1"/>
    <property type="molecule type" value="Genomic_DNA"/>
</dbReference>
<dbReference type="RefSeq" id="WP_105000441.1">
    <property type="nucleotide sequence ID" value="NZ_MQVX01000001.1"/>
</dbReference>
<evidence type="ECO:0000313" key="9">
    <source>
        <dbReference type="EMBL" id="PQJ14800.1"/>
    </source>
</evidence>
<dbReference type="NCBIfam" id="TIGR01198">
    <property type="entry name" value="pgl"/>
    <property type="match status" value="1"/>
</dbReference>
<dbReference type="SUPFAM" id="SSF100950">
    <property type="entry name" value="NagB/RpiA/CoA transferase-like"/>
    <property type="match status" value="1"/>
</dbReference>
<dbReference type="UniPathway" id="UPA00115">
    <property type="reaction ID" value="UER00409"/>
</dbReference>